<keyword evidence="2" id="KW-0805">Transcription regulation</keyword>
<dbReference type="PANTHER" id="PTHR30346:SF0">
    <property type="entry name" value="HCA OPERON TRANSCRIPTIONAL ACTIVATOR HCAR"/>
    <property type="match status" value="1"/>
</dbReference>
<proteinExistence type="inferred from homology"/>
<dbReference type="Gene3D" id="1.10.10.10">
    <property type="entry name" value="Winged helix-like DNA-binding domain superfamily/Winged helix DNA-binding domain"/>
    <property type="match status" value="1"/>
</dbReference>
<dbReference type="Pfam" id="PF03466">
    <property type="entry name" value="LysR_substrate"/>
    <property type="match status" value="1"/>
</dbReference>
<comment type="similarity">
    <text evidence="1">Belongs to the LysR transcriptional regulatory family.</text>
</comment>
<evidence type="ECO:0000256" key="2">
    <source>
        <dbReference type="ARBA" id="ARBA00023015"/>
    </source>
</evidence>
<dbReference type="Pfam" id="PF00126">
    <property type="entry name" value="HTH_1"/>
    <property type="match status" value="1"/>
</dbReference>
<gene>
    <name evidence="6" type="ORF">ACFQ1E_14370</name>
</gene>
<feature type="domain" description="HTH lysR-type" evidence="5">
    <location>
        <begin position="23"/>
        <end position="80"/>
    </location>
</feature>
<keyword evidence="7" id="KW-1185">Reference proteome</keyword>
<evidence type="ECO:0000256" key="1">
    <source>
        <dbReference type="ARBA" id="ARBA00009437"/>
    </source>
</evidence>
<dbReference type="EMBL" id="JBHTJG010000007">
    <property type="protein sequence ID" value="MFD0947531.1"/>
    <property type="molecule type" value="Genomic_DNA"/>
</dbReference>
<organism evidence="6 7">
    <name type="scientific">Sphingomonas canadensis</name>
    <dbReference type="NCBI Taxonomy" id="1219257"/>
    <lineage>
        <taxon>Bacteria</taxon>
        <taxon>Pseudomonadati</taxon>
        <taxon>Pseudomonadota</taxon>
        <taxon>Alphaproteobacteria</taxon>
        <taxon>Sphingomonadales</taxon>
        <taxon>Sphingomonadaceae</taxon>
        <taxon>Sphingomonas</taxon>
    </lineage>
</organism>
<keyword evidence="3" id="KW-0238">DNA-binding</keyword>
<reference evidence="7" key="1">
    <citation type="journal article" date="2019" name="Int. J. Syst. Evol. Microbiol.">
        <title>The Global Catalogue of Microorganisms (GCM) 10K type strain sequencing project: providing services to taxonomists for standard genome sequencing and annotation.</title>
        <authorList>
            <consortium name="The Broad Institute Genomics Platform"/>
            <consortium name="The Broad Institute Genome Sequencing Center for Infectious Disease"/>
            <person name="Wu L."/>
            <person name="Ma J."/>
        </authorList>
    </citation>
    <scope>NUCLEOTIDE SEQUENCE [LARGE SCALE GENOMIC DNA]</scope>
    <source>
        <strain evidence="7">CCUG 62982</strain>
    </source>
</reference>
<evidence type="ECO:0000256" key="4">
    <source>
        <dbReference type="ARBA" id="ARBA00023163"/>
    </source>
</evidence>
<evidence type="ECO:0000256" key="3">
    <source>
        <dbReference type="ARBA" id="ARBA00023125"/>
    </source>
</evidence>
<evidence type="ECO:0000313" key="7">
    <source>
        <dbReference type="Proteomes" id="UP001596977"/>
    </source>
</evidence>
<dbReference type="PANTHER" id="PTHR30346">
    <property type="entry name" value="TRANSCRIPTIONAL DUAL REGULATOR HCAR-RELATED"/>
    <property type="match status" value="1"/>
</dbReference>
<evidence type="ECO:0000259" key="5">
    <source>
        <dbReference type="PROSITE" id="PS50931"/>
    </source>
</evidence>
<dbReference type="Proteomes" id="UP001596977">
    <property type="component" value="Unassembled WGS sequence"/>
</dbReference>
<dbReference type="SUPFAM" id="SSF46785">
    <property type="entry name" value="Winged helix' DNA-binding domain"/>
    <property type="match status" value="1"/>
</dbReference>
<dbReference type="InterPro" id="IPR036388">
    <property type="entry name" value="WH-like_DNA-bd_sf"/>
</dbReference>
<dbReference type="PROSITE" id="PS50931">
    <property type="entry name" value="HTH_LYSR"/>
    <property type="match status" value="1"/>
</dbReference>
<accession>A0ABW3H7Q2</accession>
<dbReference type="Gene3D" id="3.40.190.10">
    <property type="entry name" value="Periplasmic binding protein-like II"/>
    <property type="match status" value="2"/>
</dbReference>
<evidence type="ECO:0000313" key="6">
    <source>
        <dbReference type="EMBL" id="MFD0947531.1"/>
    </source>
</evidence>
<sequence length="320" mass="34996">MIFAPVHLAATLPPLESGKAPMIEVHLLRYALAAADSGSFSQAADRFGIKQSTLSKRIHYLEDRLGVALFRRSSRGVVPTDPGPGILRKARQIVEDIDALDQDCAAIARGTAGLLRFGFHGSLGSGDLSAVVRDFRAAWPDVELAARERSRSRLLRALERDQLDFAVMSGQAARPGIVSLSFWSEQVMIGLARGDPLCGCDPLYWSDLRGMTFVISKVDPGPFLNDLVASRLSGPGFGPSVKVQDVRRENLFSFAGNGCCVVTTGIAREDDDLVLRPVHDAFGATHLEQAIHWRRDNDSAALRRFLEMLAHRYGRPLPSH</sequence>
<protein>
    <submittedName>
        <fullName evidence="6">LysR family transcriptional regulator</fullName>
    </submittedName>
</protein>
<name>A0ABW3H7Q2_9SPHN</name>
<dbReference type="SUPFAM" id="SSF53850">
    <property type="entry name" value="Periplasmic binding protein-like II"/>
    <property type="match status" value="1"/>
</dbReference>
<dbReference type="InterPro" id="IPR036390">
    <property type="entry name" value="WH_DNA-bd_sf"/>
</dbReference>
<dbReference type="CDD" id="cd08414">
    <property type="entry name" value="PBP2_LTTR_aromatics_like"/>
    <property type="match status" value="1"/>
</dbReference>
<keyword evidence="4" id="KW-0804">Transcription</keyword>
<dbReference type="InterPro" id="IPR005119">
    <property type="entry name" value="LysR_subst-bd"/>
</dbReference>
<dbReference type="PRINTS" id="PR00039">
    <property type="entry name" value="HTHLYSR"/>
</dbReference>
<comment type="caution">
    <text evidence="6">The sequence shown here is derived from an EMBL/GenBank/DDBJ whole genome shotgun (WGS) entry which is preliminary data.</text>
</comment>
<dbReference type="InterPro" id="IPR000847">
    <property type="entry name" value="LysR_HTH_N"/>
</dbReference>
<dbReference type="RefSeq" id="WP_264945182.1">
    <property type="nucleotide sequence ID" value="NZ_JAPDRA010000007.1"/>
</dbReference>